<sequence length="871" mass="96262">MKKISVILCALAATLPMSAQIYKDHTASPHERAVSIVKEMTLPEKVSLMKHESAAVPRLGIKQYNWWNEALHGVARAGLATVFPQPIGMAATFDDRMVYDVFTATSDEARAKNQVAKQNGPLQIYQGLTFWTPNVNIYRDPRWGRGHETYGEDPYLTSRMGTSVVRGLQGDSYEGGRYSGSDSPKYHKLHACAKHFAVHSGPEWNRHSYNAENISLRDLYETYLPAFKALVEDADVKEVMCAYNRYEGEPCCGSNRLLNGILRDEWGYKGIVLSDCWAINDFYEPGRHGTEPDAAHAVATAVRTGTDLECGQTYGNLVEAVEKGLISEETIDRSVIRLMEARYELGEMDDDSLVEWTKIPYSVVGSAEHGKLAEKVARESIVLLKNDGILPLRKGIKVGLVGPNANDSIMQWGNYNGFPTSTSTLYSALRDKLPEGNLVFVDGIDHTADISVQSHFANTCASNGKPGFDAYYWNRWIDSNDINLKENPEVTYSQTTPINLTTSGAIVWAPGVNLGGFSGLFKTTFTAPATEEIAFSMQTQGYMTLRIDGKCVFRGGNMKSKRAYVLKAEKGRSYDIEVTFNATEGDCASLNFDFGSQKPLDLASVTEQLKDCDVVIFAGGLSPMLEGEEMQVAVKGFRGGDREIIELPESQQRVLDALAKAGKRVVYVNYSGSAVALTDEAVPAEAVLQAWYPGQAGGEAVADVLLGEYNPGGKLPLTFYKSTSDLPDFEDYNMTNRTYRYFKGEPLYAFGHGLSYTTFDYGKGSVKKRGDNYELTVPVKNTGDMAGDEVVQVYIANPADAEGPKMQLRDFRRITLKPGESADVKFSLTPEQFNWYNPSTGDMQPLKGDCRILYGSSSDMKNLKTVNCRRK</sequence>
<evidence type="ECO:0000313" key="1">
    <source>
        <dbReference type="EMBL" id="TGY77565.1"/>
    </source>
</evidence>
<keyword evidence="2" id="KW-1185">Reference proteome</keyword>
<organism evidence="1 2">
    <name type="scientific">Lepagella muris</name>
    <dbReference type="NCBI Taxonomy" id="3032870"/>
    <lineage>
        <taxon>Bacteria</taxon>
        <taxon>Pseudomonadati</taxon>
        <taxon>Bacteroidota</taxon>
        <taxon>Bacteroidia</taxon>
        <taxon>Bacteroidales</taxon>
        <taxon>Muribaculaceae</taxon>
        <taxon>Lepagella</taxon>
    </lineage>
</organism>
<keyword evidence="1" id="KW-0378">Hydrolase</keyword>
<proteinExistence type="predicted"/>
<protein>
    <submittedName>
        <fullName evidence="1">Glycoside hydrolase family 3 protein</fullName>
    </submittedName>
</protein>
<accession>A0AC61RFU1</accession>
<reference evidence="1" key="1">
    <citation type="submission" date="2019-04" db="EMBL/GenBank/DDBJ databases">
        <title>Microbes associate with the intestines of laboratory mice.</title>
        <authorList>
            <person name="Navarre W."/>
            <person name="Wong E."/>
            <person name="Huang K."/>
            <person name="Tropini C."/>
            <person name="Ng K."/>
            <person name="Yu B."/>
        </authorList>
    </citation>
    <scope>NUCLEOTIDE SEQUENCE</scope>
    <source>
        <strain evidence="1">NM04_E33</strain>
    </source>
</reference>
<comment type="caution">
    <text evidence="1">The sequence shown here is derived from an EMBL/GenBank/DDBJ whole genome shotgun (WGS) entry which is preliminary data.</text>
</comment>
<gene>
    <name evidence="1" type="ORF">E5331_14055</name>
</gene>
<evidence type="ECO:0000313" key="2">
    <source>
        <dbReference type="Proteomes" id="UP000306319"/>
    </source>
</evidence>
<dbReference type="EMBL" id="SRYB01000023">
    <property type="protein sequence ID" value="TGY77565.1"/>
    <property type="molecule type" value="Genomic_DNA"/>
</dbReference>
<name>A0AC61RFU1_9BACT</name>
<dbReference type="Proteomes" id="UP000306319">
    <property type="component" value="Unassembled WGS sequence"/>
</dbReference>